<accession>A0A1T4UZX7</accession>
<dbReference type="AlphaFoldDB" id="A0A1T4UZX7"/>
<evidence type="ECO:0000313" key="2">
    <source>
        <dbReference type="Proteomes" id="UP000190162"/>
    </source>
</evidence>
<keyword evidence="2" id="KW-1185">Reference proteome</keyword>
<reference evidence="2" key="1">
    <citation type="submission" date="2017-02" db="EMBL/GenBank/DDBJ databases">
        <authorList>
            <person name="Varghese N."/>
            <person name="Submissions S."/>
        </authorList>
    </citation>
    <scope>NUCLEOTIDE SEQUENCE [LARGE SCALE GENOMIC DNA]</scope>
    <source>
        <strain evidence="2">DSM 22720</strain>
    </source>
</reference>
<gene>
    <name evidence="1" type="ORF">SAMN02745132_02891</name>
</gene>
<dbReference type="EMBL" id="FUXU01000039">
    <property type="protein sequence ID" value="SKA58217.1"/>
    <property type="molecule type" value="Genomic_DNA"/>
</dbReference>
<dbReference type="Proteomes" id="UP000190162">
    <property type="component" value="Unassembled WGS sequence"/>
</dbReference>
<protein>
    <submittedName>
        <fullName evidence="1">Uncharacterized protein</fullName>
    </submittedName>
</protein>
<name>A0A1T4UZX7_9GAMM</name>
<proteinExistence type="predicted"/>
<evidence type="ECO:0000313" key="1">
    <source>
        <dbReference type="EMBL" id="SKA58217.1"/>
    </source>
</evidence>
<sequence length="78" mass="8650">MSRGHNVHKQYGKKCGAQTRTAKLGVFLSSSFIRTLTVGFGISPNLLTPNDVWALAGSSFLTYRRWGISPRPENNLLQ</sequence>
<organism evidence="1 2">
    <name type="scientific">Enterovibrio nigricans DSM 22720</name>
    <dbReference type="NCBI Taxonomy" id="1121868"/>
    <lineage>
        <taxon>Bacteria</taxon>
        <taxon>Pseudomonadati</taxon>
        <taxon>Pseudomonadota</taxon>
        <taxon>Gammaproteobacteria</taxon>
        <taxon>Vibrionales</taxon>
        <taxon>Vibrionaceae</taxon>
        <taxon>Enterovibrio</taxon>
    </lineage>
</organism>